<dbReference type="PANTHER" id="PTHR43227:SF8">
    <property type="entry name" value="DIACETYLCHITOBIOSE UPTAKE SYSTEM PERMEASE PROTEIN DASB"/>
    <property type="match status" value="1"/>
</dbReference>
<evidence type="ECO:0000259" key="8">
    <source>
        <dbReference type="PROSITE" id="PS50928"/>
    </source>
</evidence>
<feature type="transmembrane region" description="Helical" evidence="7">
    <location>
        <begin position="275"/>
        <end position="295"/>
    </location>
</feature>
<keyword evidence="4 7" id="KW-0812">Transmembrane</keyword>
<dbReference type="CDD" id="cd06261">
    <property type="entry name" value="TM_PBP2"/>
    <property type="match status" value="1"/>
</dbReference>
<evidence type="ECO:0000256" key="7">
    <source>
        <dbReference type="RuleBase" id="RU363032"/>
    </source>
</evidence>
<feature type="transmembrane region" description="Helical" evidence="7">
    <location>
        <begin position="79"/>
        <end position="104"/>
    </location>
</feature>
<feature type="domain" description="ABC transmembrane type-1" evidence="8">
    <location>
        <begin position="80"/>
        <end position="294"/>
    </location>
</feature>
<keyword evidence="2 7" id="KW-0813">Transport</keyword>
<evidence type="ECO:0000256" key="2">
    <source>
        <dbReference type="ARBA" id="ARBA00022448"/>
    </source>
</evidence>
<evidence type="ECO:0000256" key="4">
    <source>
        <dbReference type="ARBA" id="ARBA00022692"/>
    </source>
</evidence>
<feature type="transmembrane region" description="Helical" evidence="7">
    <location>
        <begin position="28"/>
        <end position="47"/>
    </location>
</feature>
<dbReference type="Pfam" id="PF00528">
    <property type="entry name" value="BPD_transp_1"/>
    <property type="match status" value="1"/>
</dbReference>
<proteinExistence type="inferred from homology"/>
<feature type="transmembrane region" description="Helical" evidence="7">
    <location>
        <begin position="116"/>
        <end position="136"/>
    </location>
</feature>
<evidence type="ECO:0000313" key="9">
    <source>
        <dbReference type="EMBL" id="MDH6194719.1"/>
    </source>
</evidence>
<dbReference type="RefSeq" id="WP_280831382.1">
    <property type="nucleotide sequence ID" value="NZ_JARXVE010000002.1"/>
</dbReference>
<comment type="caution">
    <text evidence="9">The sequence shown here is derived from an EMBL/GenBank/DDBJ whole genome shotgun (WGS) entry which is preliminary data.</text>
</comment>
<feature type="transmembrane region" description="Helical" evidence="7">
    <location>
        <begin position="164"/>
        <end position="187"/>
    </location>
</feature>
<dbReference type="InterPro" id="IPR035906">
    <property type="entry name" value="MetI-like_sf"/>
</dbReference>
<dbReference type="InterPro" id="IPR000515">
    <property type="entry name" value="MetI-like"/>
</dbReference>
<feature type="transmembrane region" description="Helical" evidence="7">
    <location>
        <begin position="223"/>
        <end position="243"/>
    </location>
</feature>
<evidence type="ECO:0000256" key="6">
    <source>
        <dbReference type="ARBA" id="ARBA00023136"/>
    </source>
</evidence>
<dbReference type="PANTHER" id="PTHR43227">
    <property type="entry name" value="BLL4140 PROTEIN"/>
    <property type="match status" value="1"/>
</dbReference>
<keyword evidence="6 7" id="KW-0472">Membrane</keyword>
<accession>A0ABT6KVN2</accession>
<comment type="similarity">
    <text evidence="7">Belongs to the binding-protein-dependent transport system permease family.</text>
</comment>
<evidence type="ECO:0000256" key="1">
    <source>
        <dbReference type="ARBA" id="ARBA00004651"/>
    </source>
</evidence>
<comment type="subcellular location">
    <subcellularLocation>
        <location evidence="1 7">Cell membrane</location>
        <topology evidence="1 7">Multi-pass membrane protein</topology>
    </subcellularLocation>
</comment>
<keyword evidence="5 7" id="KW-1133">Transmembrane helix</keyword>
<evidence type="ECO:0000313" key="10">
    <source>
        <dbReference type="Proteomes" id="UP001160130"/>
    </source>
</evidence>
<protein>
    <submittedName>
        <fullName evidence="9">ABC-type sugar transport system permease subunit</fullName>
    </submittedName>
</protein>
<dbReference type="EMBL" id="JARXVE010000002">
    <property type="protein sequence ID" value="MDH6194719.1"/>
    <property type="molecule type" value="Genomic_DNA"/>
</dbReference>
<evidence type="ECO:0000256" key="5">
    <source>
        <dbReference type="ARBA" id="ARBA00022989"/>
    </source>
</evidence>
<dbReference type="PROSITE" id="PS50928">
    <property type="entry name" value="ABC_TM1"/>
    <property type="match status" value="1"/>
</dbReference>
<name>A0ABT6KVN2_9MYCO</name>
<evidence type="ECO:0000256" key="3">
    <source>
        <dbReference type="ARBA" id="ARBA00022475"/>
    </source>
</evidence>
<keyword evidence="3" id="KW-1003">Cell membrane</keyword>
<dbReference type="Gene3D" id="1.10.3720.10">
    <property type="entry name" value="MetI-like"/>
    <property type="match status" value="1"/>
</dbReference>
<dbReference type="InterPro" id="IPR050809">
    <property type="entry name" value="UgpAE/MalFG_permease"/>
</dbReference>
<keyword evidence="9" id="KW-0762">Sugar transport</keyword>
<dbReference type="Proteomes" id="UP001160130">
    <property type="component" value="Unassembled WGS sequence"/>
</dbReference>
<organism evidence="9 10">
    <name type="scientific">Mycolicibacterium frederiksbergense</name>
    <dbReference type="NCBI Taxonomy" id="117567"/>
    <lineage>
        <taxon>Bacteria</taxon>
        <taxon>Bacillati</taxon>
        <taxon>Actinomycetota</taxon>
        <taxon>Actinomycetes</taxon>
        <taxon>Mycobacteriales</taxon>
        <taxon>Mycobacteriaceae</taxon>
        <taxon>Mycolicibacterium</taxon>
    </lineage>
</organism>
<dbReference type="SUPFAM" id="SSF161098">
    <property type="entry name" value="MetI-like"/>
    <property type="match status" value="1"/>
</dbReference>
<reference evidence="9 10" key="1">
    <citation type="submission" date="2023-04" db="EMBL/GenBank/DDBJ databases">
        <title>Forest soil microbial communities from Buena Vista Peninsula, Colon Province, Panama.</title>
        <authorList>
            <person name="Bouskill N."/>
        </authorList>
    </citation>
    <scope>NUCLEOTIDE SEQUENCE [LARGE SCALE GENOMIC DNA]</scope>
    <source>
        <strain evidence="9 10">AC80</strain>
    </source>
</reference>
<keyword evidence="10" id="KW-1185">Reference proteome</keyword>
<gene>
    <name evidence="9" type="ORF">M2272_001348</name>
</gene>
<sequence>MSTTTDSRPVVPTTTRPRPSLIHRLGPLPWVAPAAAALLFVFAYSMVELLNQSFRYQGAWVGLENFKLVLADPLFRTAIWHNALLLLAVPVLVAFALAVAILLYETRRGMVAYRAILFLPYILPIPVIGVVFGQLLQLNGAFNGALDGLGLGGLTQDWLGNPRLALWTMAAVIIWKEVGFGIVLFLARMLSLPEDVYEAAKLDGASTFRSHLHITIPQMKGLVFFYVISEAIVMVSWVFNYAYVMTNGQGGPGTSTVVAELYIYRTAFQDGAPELASASAVLLFLSTLVLIVGFFRVQRAQGGTFGD</sequence>